<feature type="transmembrane region" description="Helical" evidence="1">
    <location>
        <begin position="492"/>
        <end position="511"/>
    </location>
</feature>
<reference evidence="2 3" key="1">
    <citation type="submission" date="2019-05" db="EMBL/GenBank/DDBJ databases">
        <title>Psychrobacillus vulpis sp. nov., a new species isolated from feces of a red fox that inhabits in The Tablas de Daimiel Natural Park, Albacete, Spain.</title>
        <authorList>
            <person name="Rodriguez M."/>
            <person name="Reina J.C."/>
            <person name="Bejar V."/>
            <person name="Llamas I."/>
        </authorList>
    </citation>
    <scope>NUCLEOTIDE SEQUENCE [LARGE SCALE GENOMIC DNA]</scope>
    <source>
        <strain evidence="2 3">NHI-2</strain>
    </source>
</reference>
<keyword evidence="1" id="KW-1133">Transmembrane helix</keyword>
<evidence type="ECO:0000313" key="3">
    <source>
        <dbReference type="Proteomes" id="UP000318937"/>
    </source>
</evidence>
<dbReference type="EMBL" id="VDGG01000077">
    <property type="protein sequence ID" value="TQR04796.1"/>
    <property type="molecule type" value="Genomic_DNA"/>
</dbReference>
<feature type="transmembrane region" description="Helical" evidence="1">
    <location>
        <begin position="518"/>
        <end position="537"/>
    </location>
</feature>
<proteinExistence type="predicted"/>
<comment type="caution">
    <text evidence="2">The sequence shown here is derived from an EMBL/GenBank/DDBJ whole genome shotgun (WGS) entry which is preliminary data.</text>
</comment>
<dbReference type="RefSeq" id="WP_142609401.1">
    <property type="nucleotide sequence ID" value="NZ_VDGG01000077.1"/>
</dbReference>
<feature type="transmembrane region" description="Helical" evidence="1">
    <location>
        <begin position="85"/>
        <end position="113"/>
    </location>
</feature>
<feature type="transmembrane region" description="Helical" evidence="1">
    <location>
        <begin position="164"/>
        <end position="190"/>
    </location>
</feature>
<feature type="transmembrane region" description="Helical" evidence="1">
    <location>
        <begin position="260"/>
        <end position="283"/>
    </location>
</feature>
<keyword evidence="1" id="KW-0812">Transmembrane</keyword>
<gene>
    <name evidence="2" type="ORF">FG383_20085</name>
</gene>
<keyword evidence="3" id="KW-1185">Reference proteome</keyword>
<name>A0A544SHT9_9BACI</name>
<feature type="transmembrane region" description="Helical" evidence="1">
    <location>
        <begin position="62"/>
        <end position="79"/>
    </location>
</feature>
<feature type="transmembrane region" description="Helical" evidence="1">
    <location>
        <begin position="454"/>
        <end position="472"/>
    </location>
</feature>
<organism evidence="2 3">
    <name type="scientific">Psychrobacillus soli</name>
    <dbReference type="NCBI Taxonomy" id="1543965"/>
    <lineage>
        <taxon>Bacteria</taxon>
        <taxon>Bacillati</taxon>
        <taxon>Bacillota</taxon>
        <taxon>Bacilli</taxon>
        <taxon>Bacillales</taxon>
        <taxon>Bacillaceae</taxon>
        <taxon>Psychrobacillus</taxon>
    </lineage>
</organism>
<feature type="transmembrane region" description="Helical" evidence="1">
    <location>
        <begin position="345"/>
        <end position="364"/>
    </location>
</feature>
<keyword evidence="1" id="KW-0472">Membrane</keyword>
<feature type="transmembrane region" description="Helical" evidence="1">
    <location>
        <begin position="227"/>
        <end position="248"/>
    </location>
</feature>
<dbReference type="AlphaFoldDB" id="A0A544SHT9"/>
<feature type="transmembrane region" description="Helical" evidence="1">
    <location>
        <begin position="427"/>
        <end position="447"/>
    </location>
</feature>
<protein>
    <submittedName>
        <fullName evidence="2">Uncharacterized protein</fullName>
    </submittedName>
</protein>
<feature type="transmembrane region" description="Helical" evidence="1">
    <location>
        <begin position="202"/>
        <end position="221"/>
    </location>
</feature>
<accession>A0A544SHT9</accession>
<sequence length="547" mass="63810">MHDFTSLRVLDRFRWIFQKLHIDYEMMRKILQLKLTMDGRRMPTVFNGSKVKKEGNQFLKSLWMYGLYGLLLLTPFLFLGDQFIFFISIMFSVLMFIVMTSMVSDFSAVLLDIRDKNILHSKPISTRTLNAAKVVHILIYMFLLTGSFIIVPLIVSIFRHGIGFAVIFLVDVVLISCLVVVFTAFVYLFILRFFSGEKLKDMINYVQIILTLAIMISYQLVIRVFEFVNFDITYSFVWWHLLLPPLWFSAPFELLLNKDFSIPIIIFSVLAVLGPILSILLYIRLMPAFERNLAKLLSDSKRNRKISRPLDHFWATVLCRTKEEQTFYLFASLMMKQERELKLKIYPQIGFALIFPFVFLYNDLRMHSLEEMSKGNMFLVIYFSLAMIPTVVHMLKFSGTYKAQWIYQAAPIQNRSSIYSGTLKACIMNYFIPIYLVLSILFVWIFTFRIVPDLIVVLLAAIAMTLVSYRVFTGEDYPFSHSHEHMQDMSTLKVFGGIFIVGFFVLVHFIFTKIPFGLFVYMGLLVIGILIGWVKIFPNRSKEVVSK</sequence>
<dbReference type="OrthoDB" id="2659138at2"/>
<dbReference type="Proteomes" id="UP000318937">
    <property type="component" value="Unassembled WGS sequence"/>
</dbReference>
<feature type="transmembrane region" description="Helical" evidence="1">
    <location>
        <begin position="134"/>
        <end position="158"/>
    </location>
</feature>
<feature type="transmembrane region" description="Helical" evidence="1">
    <location>
        <begin position="376"/>
        <end position="395"/>
    </location>
</feature>
<evidence type="ECO:0000313" key="2">
    <source>
        <dbReference type="EMBL" id="TQR04796.1"/>
    </source>
</evidence>
<evidence type="ECO:0000256" key="1">
    <source>
        <dbReference type="SAM" id="Phobius"/>
    </source>
</evidence>